<evidence type="ECO:0000256" key="2">
    <source>
        <dbReference type="SAM" id="Phobius"/>
    </source>
</evidence>
<feature type="transmembrane region" description="Helical" evidence="2">
    <location>
        <begin position="170"/>
        <end position="192"/>
    </location>
</feature>
<keyword evidence="4" id="KW-1185">Reference proteome</keyword>
<evidence type="ECO:0000313" key="3">
    <source>
        <dbReference type="EMBL" id="KAK1738691.1"/>
    </source>
</evidence>
<keyword evidence="2" id="KW-1133">Transmembrane helix</keyword>
<feature type="compositionally biased region" description="Polar residues" evidence="1">
    <location>
        <begin position="1"/>
        <end position="13"/>
    </location>
</feature>
<protein>
    <submittedName>
        <fullName evidence="3">Uncharacterized protein</fullName>
    </submittedName>
</protein>
<comment type="caution">
    <text evidence="3">The sequence shown here is derived from an EMBL/GenBank/DDBJ whole genome shotgun (WGS) entry which is preliminary data.</text>
</comment>
<dbReference type="Proteomes" id="UP001224775">
    <property type="component" value="Unassembled WGS sequence"/>
</dbReference>
<feature type="region of interest" description="Disordered" evidence="1">
    <location>
        <begin position="1"/>
        <end position="35"/>
    </location>
</feature>
<name>A0AAD8Y4J8_9STRA</name>
<proteinExistence type="predicted"/>
<sequence>METTNMFTTNHPFATSDDASAGSRSNHDHHSSMISASTTANNNDALSASGAFNPAASASSYNAFSTTNNGAMMMENHNNNTVHNANNASEEDALTLQAEARITTERQHLTKENTAKLQSILENIKDSTKNILNEMNVFLKETEEVEKVYVRCRAKTTRESRRLEQVEPEVLGMLTGVGAGGSGMMGMMGMFAGSGGMMMGMNDGVGDNASGGTNAITPRDSL</sequence>
<keyword evidence="2" id="KW-0812">Transmembrane</keyword>
<organism evidence="3 4">
    <name type="scientific">Skeletonema marinoi</name>
    <dbReference type="NCBI Taxonomy" id="267567"/>
    <lineage>
        <taxon>Eukaryota</taxon>
        <taxon>Sar</taxon>
        <taxon>Stramenopiles</taxon>
        <taxon>Ochrophyta</taxon>
        <taxon>Bacillariophyta</taxon>
        <taxon>Coscinodiscophyceae</taxon>
        <taxon>Thalassiosirophycidae</taxon>
        <taxon>Thalassiosirales</taxon>
        <taxon>Skeletonemataceae</taxon>
        <taxon>Skeletonema</taxon>
        <taxon>Skeletonema marinoi-dohrnii complex</taxon>
    </lineage>
</organism>
<gene>
    <name evidence="3" type="ORF">QTG54_010721</name>
</gene>
<keyword evidence="2" id="KW-0472">Membrane</keyword>
<evidence type="ECO:0000256" key="1">
    <source>
        <dbReference type="SAM" id="MobiDB-lite"/>
    </source>
</evidence>
<reference evidence="3" key="1">
    <citation type="submission" date="2023-06" db="EMBL/GenBank/DDBJ databases">
        <title>Survivors Of The Sea: Transcriptome response of Skeletonema marinoi to long-term dormancy.</title>
        <authorList>
            <person name="Pinder M.I.M."/>
            <person name="Kourtchenko O."/>
            <person name="Robertson E.K."/>
            <person name="Larsson T."/>
            <person name="Maumus F."/>
            <person name="Osuna-Cruz C.M."/>
            <person name="Vancaester E."/>
            <person name="Stenow R."/>
            <person name="Vandepoele K."/>
            <person name="Ploug H."/>
            <person name="Bruchert V."/>
            <person name="Godhe A."/>
            <person name="Topel M."/>
        </authorList>
    </citation>
    <scope>NUCLEOTIDE SEQUENCE</scope>
    <source>
        <strain evidence="3">R05AC</strain>
    </source>
</reference>
<dbReference type="EMBL" id="JATAAI010000020">
    <property type="protein sequence ID" value="KAK1738691.1"/>
    <property type="molecule type" value="Genomic_DNA"/>
</dbReference>
<dbReference type="AlphaFoldDB" id="A0AAD8Y4J8"/>
<accession>A0AAD8Y4J8</accession>
<evidence type="ECO:0000313" key="4">
    <source>
        <dbReference type="Proteomes" id="UP001224775"/>
    </source>
</evidence>